<organism evidence="1 2">
    <name type="scientific">Helianthus annuus</name>
    <name type="common">Common sunflower</name>
    <dbReference type="NCBI Taxonomy" id="4232"/>
    <lineage>
        <taxon>Eukaryota</taxon>
        <taxon>Viridiplantae</taxon>
        <taxon>Streptophyta</taxon>
        <taxon>Embryophyta</taxon>
        <taxon>Tracheophyta</taxon>
        <taxon>Spermatophyta</taxon>
        <taxon>Magnoliopsida</taxon>
        <taxon>eudicotyledons</taxon>
        <taxon>Gunneridae</taxon>
        <taxon>Pentapetalae</taxon>
        <taxon>asterids</taxon>
        <taxon>campanulids</taxon>
        <taxon>Asterales</taxon>
        <taxon>Asteraceae</taxon>
        <taxon>Asteroideae</taxon>
        <taxon>Heliantheae alliance</taxon>
        <taxon>Heliantheae</taxon>
        <taxon>Helianthus</taxon>
    </lineage>
</organism>
<comment type="caution">
    <text evidence="1">The sequence shown here is derived from an EMBL/GenBank/DDBJ whole genome shotgun (WGS) entry which is preliminary data.</text>
</comment>
<evidence type="ECO:0000313" key="2">
    <source>
        <dbReference type="Proteomes" id="UP000215914"/>
    </source>
</evidence>
<dbReference type="Proteomes" id="UP000215914">
    <property type="component" value="Unassembled WGS sequence"/>
</dbReference>
<dbReference type="Gramene" id="mRNA:HanXRQr2_Chr09g0414481">
    <property type="protein sequence ID" value="CDS:HanXRQr2_Chr09g0414481.1"/>
    <property type="gene ID" value="HanXRQr2_Chr09g0414481"/>
</dbReference>
<reference evidence="1" key="1">
    <citation type="journal article" date="2017" name="Nature">
        <title>The sunflower genome provides insights into oil metabolism, flowering and Asterid evolution.</title>
        <authorList>
            <person name="Badouin H."/>
            <person name="Gouzy J."/>
            <person name="Grassa C.J."/>
            <person name="Murat F."/>
            <person name="Staton S.E."/>
            <person name="Cottret L."/>
            <person name="Lelandais-Briere C."/>
            <person name="Owens G.L."/>
            <person name="Carrere S."/>
            <person name="Mayjonade B."/>
            <person name="Legrand L."/>
            <person name="Gill N."/>
            <person name="Kane N.C."/>
            <person name="Bowers J.E."/>
            <person name="Hubner S."/>
            <person name="Bellec A."/>
            <person name="Berard A."/>
            <person name="Berges H."/>
            <person name="Blanchet N."/>
            <person name="Boniface M.C."/>
            <person name="Brunel D."/>
            <person name="Catrice O."/>
            <person name="Chaidir N."/>
            <person name="Claudel C."/>
            <person name="Donnadieu C."/>
            <person name="Faraut T."/>
            <person name="Fievet G."/>
            <person name="Helmstetter N."/>
            <person name="King M."/>
            <person name="Knapp S.J."/>
            <person name="Lai Z."/>
            <person name="Le Paslier M.C."/>
            <person name="Lippi Y."/>
            <person name="Lorenzon L."/>
            <person name="Mandel J.R."/>
            <person name="Marage G."/>
            <person name="Marchand G."/>
            <person name="Marquand E."/>
            <person name="Bret-Mestries E."/>
            <person name="Morien E."/>
            <person name="Nambeesan S."/>
            <person name="Nguyen T."/>
            <person name="Pegot-Espagnet P."/>
            <person name="Pouilly N."/>
            <person name="Raftis F."/>
            <person name="Sallet E."/>
            <person name="Schiex T."/>
            <person name="Thomas J."/>
            <person name="Vandecasteele C."/>
            <person name="Vares D."/>
            <person name="Vear F."/>
            <person name="Vautrin S."/>
            <person name="Crespi M."/>
            <person name="Mangin B."/>
            <person name="Burke J.M."/>
            <person name="Salse J."/>
            <person name="Munos S."/>
            <person name="Vincourt P."/>
            <person name="Rieseberg L.H."/>
            <person name="Langlade N.B."/>
        </authorList>
    </citation>
    <scope>NUCLEOTIDE SEQUENCE</scope>
    <source>
        <tissue evidence="1">Leaves</tissue>
    </source>
</reference>
<protein>
    <submittedName>
        <fullName evidence="1">Uncharacterized protein</fullName>
    </submittedName>
</protein>
<proteinExistence type="predicted"/>
<gene>
    <name evidence="1" type="ORF">HanXRQr2_Chr09g0414481</name>
</gene>
<name>A0A9K3IA64_HELAN</name>
<sequence>MKCYLFLLERSEMSLSFALKGVSRFGKLICEDRVLHVCETFVFIKLPMLSLLTVF</sequence>
<keyword evidence="2" id="KW-1185">Reference proteome</keyword>
<dbReference type="EMBL" id="MNCJ02000324">
    <property type="protein sequence ID" value="KAF5793173.1"/>
    <property type="molecule type" value="Genomic_DNA"/>
</dbReference>
<accession>A0A9K3IA64</accession>
<dbReference type="AlphaFoldDB" id="A0A9K3IA64"/>
<reference evidence="1" key="2">
    <citation type="submission" date="2020-06" db="EMBL/GenBank/DDBJ databases">
        <title>Helianthus annuus Genome sequencing and assembly Release 2.</title>
        <authorList>
            <person name="Gouzy J."/>
            <person name="Langlade N."/>
            <person name="Munos S."/>
        </authorList>
    </citation>
    <scope>NUCLEOTIDE SEQUENCE</scope>
    <source>
        <tissue evidence="1">Leaves</tissue>
    </source>
</reference>
<evidence type="ECO:0000313" key="1">
    <source>
        <dbReference type="EMBL" id="KAF5793173.1"/>
    </source>
</evidence>